<feature type="compositionally biased region" description="Basic and acidic residues" evidence="3">
    <location>
        <begin position="139"/>
        <end position="151"/>
    </location>
</feature>
<feature type="region of interest" description="Disordered" evidence="3">
    <location>
        <begin position="1"/>
        <end position="155"/>
    </location>
</feature>
<dbReference type="AlphaFoldDB" id="A0AAJ0GBT1"/>
<evidence type="ECO:0000313" key="5">
    <source>
        <dbReference type="EMBL" id="KAK3052677.1"/>
    </source>
</evidence>
<name>A0AAJ0GBT1_9PEZI</name>
<comment type="caution">
    <text evidence="5">The sequence shown here is derived from an EMBL/GenBank/DDBJ whole genome shotgun (WGS) entry which is preliminary data.</text>
</comment>
<dbReference type="SMART" id="SM00360">
    <property type="entry name" value="RRM"/>
    <property type="match status" value="1"/>
</dbReference>
<evidence type="ECO:0000256" key="2">
    <source>
        <dbReference type="PROSITE-ProRule" id="PRU00176"/>
    </source>
</evidence>
<keyword evidence="1 2" id="KW-0694">RNA-binding</keyword>
<feature type="compositionally biased region" description="Basic and acidic residues" evidence="3">
    <location>
        <begin position="12"/>
        <end position="22"/>
    </location>
</feature>
<evidence type="ECO:0000256" key="1">
    <source>
        <dbReference type="ARBA" id="ARBA00022884"/>
    </source>
</evidence>
<dbReference type="Pfam" id="PF00076">
    <property type="entry name" value="RRM_1"/>
    <property type="match status" value="1"/>
</dbReference>
<dbReference type="GO" id="GO:0003729">
    <property type="term" value="F:mRNA binding"/>
    <property type="evidence" value="ECO:0007669"/>
    <property type="project" value="InterPro"/>
</dbReference>
<feature type="compositionally biased region" description="Polar residues" evidence="3">
    <location>
        <begin position="340"/>
        <end position="350"/>
    </location>
</feature>
<dbReference type="InterPro" id="IPR000504">
    <property type="entry name" value="RRM_dom"/>
</dbReference>
<gene>
    <name evidence="5" type="ORF">LTR09_006158</name>
</gene>
<keyword evidence="6" id="KW-1185">Reference proteome</keyword>
<feature type="compositionally biased region" description="Pro residues" evidence="3">
    <location>
        <begin position="1"/>
        <end position="11"/>
    </location>
</feature>
<feature type="compositionally biased region" description="Basic and acidic residues" evidence="3">
    <location>
        <begin position="284"/>
        <end position="316"/>
    </location>
</feature>
<proteinExistence type="predicted"/>
<feature type="domain" description="RRM" evidence="4">
    <location>
        <begin position="209"/>
        <end position="286"/>
    </location>
</feature>
<accession>A0AAJ0GBT1</accession>
<dbReference type="InterPro" id="IPR035979">
    <property type="entry name" value="RBD_domain_sf"/>
</dbReference>
<evidence type="ECO:0000256" key="3">
    <source>
        <dbReference type="SAM" id="MobiDB-lite"/>
    </source>
</evidence>
<dbReference type="Proteomes" id="UP001271007">
    <property type="component" value="Unassembled WGS sequence"/>
</dbReference>
<dbReference type="InterPro" id="IPR012677">
    <property type="entry name" value="Nucleotide-bd_a/b_plait_sf"/>
</dbReference>
<feature type="region of interest" description="Disordered" evidence="3">
    <location>
        <begin position="284"/>
        <end position="350"/>
    </location>
</feature>
<dbReference type="EMBL" id="JAWDJX010000019">
    <property type="protein sequence ID" value="KAK3052677.1"/>
    <property type="molecule type" value="Genomic_DNA"/>
</dbReference>
<evidence type="ECO:0000259" key="4">
    <source>
        <dbReference type="PROSITE" id="PS50102"/>
    </source>
</evidence>
<protein>
    <recommendedName>
        <fullName evidence="4">RRM domain-containing protein</fullName>
    </recommendedName>
</protein>
<dbReference type="Gene3D" id="3.30.70.330">
    <property type="match status" value="1"/>
</dbReference>
<dbReference type="PANTHER" id="PTHR47640:SF11">
    <property type="entry name" value="RNA-BINDING PROTEIN 42"/>
    <property type="match status" value="1"/>
</dbReference>
<sequence length="350" mass="38548">MPFIGPHPPRGPRAENNRHGTESTHQLPKRPNQLPPPLDPRRFHPATALPIASPPTPHFAQRNLTMAYPGYGNAQYANQYPGYDQHAQSQQYQAEPPSIRNPFAPPPPTRSAYGQQNATYDPVHEQELAQWQSAYAPKDPNESTKGGKDAKAGNANLTALGVRPTVAQETTDAKAKPAVDDGKKKTVVRQGGGETWEDETLLEWDPTKFRIYVGNLAGEVTDDSLAKAFAAYDVNKARVVRDKRTTKSKGFGFVEFQDHELGFRAAREMVNKYVGSHPITIQKAKTDVKASVQKDNKRGKNGKGRDKGGKKKDDPLRANTGAHIEKAPLCSGKTRRTKQETSLKTTEVTV</sequence>
<organism evidence="5 6">
    <name type="scientific">Extremus antarcticus</name>
    <dbReference type="NCBI Taxonomy" id="702011"/>
    <lineage>
        <taxon>Eukaryota</taxon>
        <taxon>Fungi</taxon>
        <taxon>Dikarya</taxon>
        <taxon>Ascomycota</taxon>
        <taxon>Pezizomycotina</taxon>
        <taxon>Dothideomycetes</taxon>
        <taxon>Dothideomycetidae</taxon>
        <taxon>Mycosphaerellales</taxon>
        <taxon>Extremaceae</taxon>
        <taxon>Extremus</taxon>
    </lineage>
</organism>
<dbReference type="InterPro" id="IPR050825">
    <property type="entry name" value="RBM42_RBP45_47-like"/>
</dbReference>
<dbReference type="SUPFAM" id="SSF54928">
    <property type="entry name" value="RNA-binding domain, RBD"/>
    <property type="match status" value="1"/>
</dbReference>
<evidence type="ECO:0000313" key="6">
    <source>
        <dbReference type="Proteomes" id="UP001271007"/>
    </source>
</evidence>
<dbReference type="PROSITE" id="PS50102">
    <property type="entry name" value="RRM"/>
    <property type="match status" value="1"/>
</dbReference>
<dbReference type="PANTHER" id="PTHR47640">
    <property type="entry name" value="TRNA SELENOCYSTEINE 1-ASSOCIATED PROTEIN 1-RELATED-RELATED"/>
    <property type="match status" value="1"/>
</dbReference>
<reference evidence="5" key="1">
    <citation type="submission" date="2023-04" db="EMBL/GenBank/DDBJ databases">
        <title>Black Yeasts Isolated from many extreme environments.</title>
        <authorList>
            <person name="Coleine C."/>
            <person name="Stajich J.E."/>
            <person name="Selbmann L."/>
        </authorList>
    </citation>
    <scope>NUCLEOTIDE SEQUENCE</scope>
    <source>
        <strain evidence="5">CCFEE 5312</strain>
    </source>
</reference>